<proteinExistence type="predicted"/>
<sequence length="315" mass="34813">MERLIRKPTNSGGLSRFGRVGIWLSLWRFVKGCMGLRRTDDAAILTQLVASLKAESEAALQGRIGPVAVTAPWVAAWADDIPVDSDINDALVAAALEPHTREDGDLIYLSETSAVLAANGRQLCKERWCGVDEYELRDLWPPIAYFISLTNGSVYTSFQGARCFYRLSWDNYLGSINTNFGLDKLDQATTPDQFWDALRDHLLSAVAEFTKRQPHYSRSDFIVLTAGEAADRPEFLGVVRSVAEGIPGIRTQHGAAKVPEVELVVSDDPAFSAARGAAFWLRMRMGWSYCDGFEFEDDPVEYGTIGEEAGGHIEL</sequence>
<evidence type="ECO:0000313" key="2">
    <source>
        <dbReference type="Proteomes" id="UP001303115"/>
    </source>
</evidence>
<reference evidence="2" key="1">
    <citation type="journal article" date="2023" name="Mol. Phylogenet. Evol.">
        <title>Genome-scale phylogeny and comparative genomics of the fungal order Sordariales.</title>
        <authorList>
            <person name="Hensen N."/>
            <person name="Bonometti L."/>
            <person name="Westerberg I."/>
            <person name="Brannstrom I.O."/>
            <person name="Guillou S."/>
            <person name="Cros-Aarteil S."/>
            <person name="Calhoun S."/>
            <person name="Haridas S."/>
            <person name="Kuo A."/>
            <person name="Mondo S."/>
            <person name="Pangilinan J."/>
            <person name="Riley R."/>
            <person name="LaButti K."/>
            <person name="Andreopoulos B."/>
            <person name="Lipzen A."/>
            <person name="Chen C."/>
            <person name="Yan M."/>
            <person name="Daum C."/>
            <person name="Ng V."/>
            <person name="Clum A."/>
            <person name="Steindorff A."/>
            <person name="Ohm R.A."/>
            <person name="Martin F."/>
            <person name="Silar P."/>
            <person name="Natvig D.O."/>
            <person name="Lalanne C."/>
            <person name="Gautier V."/>
            <person name="Ament-Velasquez S.L."/>
            <person name="Kruys A."/>
            <person name="Hutchinson M.I."/>
            <person name="Powell A.J."/>
            <person name="Barry K."/>
            <person name="Miller A.N."/>
            <person name="Grigoriev I.V."/>
            <person name="Debuchy R."/>
            <person name="Gladieux P."/>
            <person name="Hiltunen Thoren M."/>
            <person name="Johannesson H."/>
        </authorList>
    </citation>
    <scope>NUCLEOTIDE SEQUENCE [LARGE SCALE GENOMIC DNA]</scope>
    <source>
        <strain evidence="2">CBS 284.82</strain>
    </source>
</reference>
<protein>
    <submittedName>
        <fullName evidence="1">Uncharacterized protein</fullName>
    </submittedName>
</protein>
<accession>A0AAN6PEY0</accession>
<comment type="caution">
    <text evidence="1">The sequence shown here is derived from an EMBL/GenBank/DDBJ whole genome shotgun (WGS) entry which is preliminary data.</text>
</comment>
<gene>
    <name evidence="1" type="ORF">C8A01DRAFT_48905</name>
</gene>
<name>A0AAN6PEY0_9PEZI</name>
<dbReference type="EMBL" id="MU854466">
    <property type="protein sequence ID" value="KAK4034757.1"/>
    <property type="molecule type" value="Genomic_DNA"/>
</dbReference>
<dbReference type="Proteomes" id="UP001303115">
    <property type="component" value="Unassembled WGS sequence"/>
</dbReference>
<evidence type="ECO:0000313" key="1">
    <source>
        <dbReference type="EMBL" id="KAK4034757.1"/>
    </source>
</evidence>
<dbReference type="AlphaFoldDB" id="A0AAN6PEY0"/>
<organism evidence="1 2">
    <name type="scientific">Parachaetomium inaequale</name>
    <dbReference type="NCBI Taxonomy" id="2588326"/>
    <lineage>
        <taxon>Eukaryota</taxon>
        <taxon>Fungi</taxon>
        <taxon>Dikarya</taxon>
        <taxon>Ascomycota</taxon>
        <taxon>Pezizomycotina</taxon>
        <taxon>Sordariomycetes</taxon>
        <taxon>Sordariomycetidae</taxon>
        <taxon>Sordariales</taxon>
        <taxon>Chaetomiaceae</taxon>
        <taxon>Parachaetomium</taxon>
    </lineage>
</organism>
<keyword evidence="2" id="KW-1185">Reference proteome</keyword>